<dbReference type="AlphaFoldDB" id="W4UYB3"/>
<dbReference type="Gene3D" id="3.20.20.80">
    <property type="entry name" value="Glycosidases"/>
    <property type="match status" value="1"/>
</dbReference>
<feature type="transmembrane region" description="Helical" evidence="2">
    <location>
        <begin position="294"/>
        <end position="312"/>
    </location>
</feature>
<accession>W4UYB3</accession>
<keyword evidence="2" id="KW-0472">Membrane</keyword>
<feature type="domain" description="Glycosyl hydrolase-like 10" evidence="3">
    <location>
        <begin position="18"/>
        <end position="249"/>
    </location>
</feature>
<evidence type="ECO:0000313" key="5">
    <source>
        <dbReference type="Proteomes" id="UP000019131"/>
    </source>
</evidence>
<dbReference type="PANTHER" id="PTHR43405">
    <property type="entry name" value="GLYCOSYL HYDROLASE DIGH"/>
    <property type="match status" value="1"/>
</dbReference>
<keyword evidence="5" id="KW-1185">Reference proteome</keyword>
<sequence>MWLDCSANFERFSYPDSIRYYVEKCQEAGITHLVLDIKDNTGEVLYPSKYAAQKKNWKNFDRPDFDFINTFIEAAHAHKLIVFAGMNIFADGQNIVKRGAVFDKHKKWQAVNYVPRKGLLPVTEIEGKPTMFLNPALKEVQKYEIDIINEVVRNYAFDGIMLDRARYDCIDSDFSQESKKMFEKFIGKKINKFPEDILEWRPNAEGNIDRVAGPYYREWLTWRASIIYHFIKDVRSSIKKINPNCQLAAYTGAWYPTYFEVGVNWASRNYDVSKDFSWLRLIIKTMVLPNCSTSIPMVIIIGMLRLMIIINLPENIKMRRIVISLPENIYL</sequence>
<dbReference type="EMBL" id="BAIV01000039">
    <property type="protein sequence ID" value="GAE86250.1"/>
    <property type="molecule type" value="Genomic_DNA"/>
</dbReference>
<keyword evidence="2" id="KW-1133">Transmembrane helix</keyword>
<name>W4UYB3_9BACE</name>
<protein>
    <recommendedName>
        <fullName evidence="3">Glycosyl hydrolase-like 10 domain-containing protein</fullName>
    </recommendedName>
</protein>
<dbReference type="STRING" id="1445607.JCM10512_4747"/>
<evidence type="ECO:0000313" key="4">
    <source>
        <dbReference type="EMBL" id="GAE86250.1"/>
    </source>
</evidence>
<dbReference type="SUPFAM" id="SSF51445">
    <property type="entry name" value="(Trans)glycosidases"/>
    <property type="match status" value="1"/>
</dbReference>
<dbReference type="PANTHER" id="PTHR43405:SF1">
    <property type="entry name" value="GLYCOSYL HYDROLASE DIGH"/>
    <property type="match status" value="1"/>
</dbReference>
<evidence type="ECO:0000256" key="1">
    <source>
        <dbReference type="ARBA" id="ARBA00022729"/>
    </source>
</evidence>
<proteinExistence type="predicted"/>
<keyword evidence="2" id="KW-0812">Transmembrane</keyword>
<dbReference type="Proteomes" id="UP000019131">
    <property type="component" value="Unassembled WGS sequence"/>
</dbReference>
<comment type="caution">
    <text evidence="4">The sequence shown here is derived from an EMBL/GenBank/DDBJ whole genome shotgun (WGS) entry which is preliminary data.</text>
</comment>
<dbReference type="InterPro" id="IPR017853">
    <property type="entry name" value="GH"/>
</dbReference>
<reference evidence="4 5" key="1">
    <citation type="journal article" date="2014" name="Genome Announc.">
        <title>Draft Genome Sequence of Bacteroides reticulotermitis Strain JCM 10512T, Isolated from the Gut of a Termite.</title>
        <authorList>
            <person name="Yuki M."/>
            <person name="Oshima K."/>
            <person name="Suda W."/>
            <person name="Sakamoto M."/>
            <person name="Iida T."/>
            <person name="Hattori M."/>
            <person name="Ohkuma M."/>
        </authorList>
    </citation>
    <scope>NUCLEOTIDE SEQUENCE [LARGE SCALE GENOMIC DNA]</scope>
    <source>
        <strain evidence="4 5">JCM 10512</strain>
    </source>
</reference>
<gene>
    <name evidence="4" type="ORF">JCM10512_4747</name>
</gene>
<evidence type="ECO:0000259" key="3">
    <source>
        <dbReference type="Pfam" id="PF02638"/>
    </source>
</evidence>
<dbReference type="Pfam" id="PF02638">
    <property type="entry name" value="GHL10"/>
    <property type="match status" value="1"/>
</dbReference>
<organism evidence="4 5">
    <name type="scientific">Bacteroides reticulotermitis JCM 10512</name>
    <dbReference type="NCBI Taxonomy" id="1445607"/>
    <lineage>
        <taxon>Bacteria</taxon>
        <taxon>Pseudomonadati</taxon>
        <taxon>Bacteroidota</taxon>
        <taxon>Bacteroidia</taxon>
        <taxon>Bacteroidales</taxon>
        <taxon>Bacteroidaceae</taxon>
        <taxon>Bacteroides</taxon>
    </lineage>
</organism>
<evidence type="ECO:0000256" key="2">
    <source>
        <dbReference type="SAM" id="Phobius"/>
    </source>
</evidence>
<dbReference type="InterPro" id="IPR052177">
    <property type="entry name" value="Divisome_Glycosyl_Hydrolase"/>
</dbReference>
<dbReference type="InterPro" id="IPR003790">
    <property type="entry name" value="GHL10"/>
</dbReference>
<keyword evidence="1" id="KW-0732">Signal</keyword>